<dbReference type="InterPro" id="IPR050953">
    <property type="entry name" value="N4_N6_ade-DNA_methylase"/>
</dbReference>
<dbReference type="InterPro" id="IPR011639">
    <property type="entry name" value="MethylTrfase_TaqI-like_dom"/>
</dbReference>
<proteinExistence type="predicted"/>
<evidence type="ECO:0000256" key="1">
    <source>
        <dbReference type="ARBA" id="ARBA00011900"/>
    </source>
</evidence>
<dbReference type="PANTHER" id="PTHR33841:SF1">
    <property type="entry name" value="DNA METHYLTRANSFERASE A"/>
    <property type="match status" value="1"/>
</dbReference>
<dbReference type="GO" id="GO:0032259">
    <property type="term" value="P:methylation"/>
    <property type="evidence" value="ECO:0007669"/>
    <property type="project" value="UniProtKB-KW"/>
</dbReference>
<evidence type="ECO:0000259" key="6">
    <source>
        <dbReference type="Pfam" id="PF07669"/>
    </source>
</evidence>
<dbReference type="InterPro" id="IPR002052">
    <property type="entry name" value="DNA_methylase_N6_adenine_CS"/>
</dbReference>
<dbReference type="PANTHER" id="PTHR33841">
    <property type="entry name" value="DNA METHYLTRANSFERASE YEEA-RELATED"/>
    <property type="match status" value="1"/>
</dbReference>
<dbReference type="AlphaFoldDB" id="A0A5J4KID2"/>
<dbReference type="Pfam" id="PF07669">
    <property type="entry name" value="Eco57I"/>
    <property type="match status" value="1"/>
</dbReference>
<comment type="caution">
    <text evidence="7">The sequence shown here is derived from an EMBL/GenBank/DDBJ whole genome shotgun (WGS) entry which is preliminary data.</text>
</comment>
<evidence type="ECO:0000256" key="4">
    <source>
        <dbReference type="ARBA" id="ARBA00022691"/>
    </source>
</evidence>
<sequence>MSIVQQEEKKHPDRQHYILTMLLKHNLYGVDLAPDAIMMCRLRLYLARLAYVQRLEDIQPWSTLSFNIHTGNALVGMIRDSGDSTSTTDQTAIRQAHQHPFHWQQTFPEVFRAGGFEVIIGNPPYLEYSKVKGEYAIDGYEEKSCGNIYAAIIERSLALCRPGQSQLGLIVPISLCSSQRFTALRQRLFKQHTALWLANFEIFPCRLFEGAFQRLSILLASQQSNSLAPALYVTRIHRWYTVERPYLLSLLHYTQVQTLQTQTPLTFPKLASTQQEHILQRIQQSAASMNIGKSIADKPTDYYVYYQEATNYWMKAVCHVPFYKKNGQVMAPPHGRFLFFADWQTAQSVMAVLNSSLFYLWFASFSDGFHLSHALVKDFPLSQALLLSSELSTLAQKLELDIQIHARPSTRNTQSKTPDTQSVHLIELTEYYMRFSKPILDDIDRILALYYHFTTDDLDFVLHYDGKHRLTSQHKKYKG</sequence>
<name>A0A5J4KID2_9CHLR</name>
<dbReference type="SUPFAM" id="SSF53335">
    <property type="entry name" value="S-adenosyl-L-methionine-dependent methyltransferases"/>
    <property type="match status" value="1"/>
</dbReference>
<dbReference type="Proteomes" id="UP000326912">
    <property type="component" value="Unassembled WGS sequence"/>
</dbReference>
<dbReference type="EMBL" id="BKZW01000001">
    <property type="protein sequence ID" value="GER86000.1"/>
    <property type="molecule type" value="Genomic_DNA"/>
</dbReference>
<dbReference type="RefSeq" id="WP_151754200.1">
    <property type="nucleotide sequence ID" value="NZ_BKZW01000001.1"/>
</dbReference>
<feature type="domain" description="Type II methyltransferase M.TaqI-like" evidence="6">
    <location>
        <begin position="25"/>
        <end position="200"/>
    </location>
</feature>
<dbReference type="GO" id="GO:0006304">
    <property type="term" value="P:DNA modification"/>
    <property type="evidence" value="ECO:0007669"/>
    <property type="project" value="InterPro"/>
</dbReference>
<accession>A0A5J4KID2</accession>
<dbReference type="GO" id="GO:0003676">
    <property type="term" value="F:nucleic acid binding"/>
    <property type="evidence" value="ECO:0007669"/>
    <property type="project" value="InterPro"/>
</dbReference>
<dbReference type="InterPro" id="IPR029063">
    <property type="entry name" value="SAM-dependent_MTases_sf"/>
</dbReference>
<dbReference type="EC" id="2.1.1.72" evidence="1"/>
<evidence type="ECO:0000313" key="8">
    <source>
        <dbReference type="Proteomes" id="UP000326912"/>
    </source>
</evidence>
<evidence type="ECO:0000313" key="7">
    <source>
        <dbReference type="EMBL" id="GER86000.1"/>
    </source>
</evidence>
<gene>
    <name evidence="7" type="ORF">KDW_01620</name>
</gene>
<dbReference type="GO" id="GO:0009007">
    <property type="term" value="F:site-specific DNA-methyltransferase (adenine-specific) activity"/>
    <property type="evidence" value="ECO:0007669"/>
    <property type="project" value="UniProtKB-EC"/>
</dbReference>
<organism evidence="7 8">
    <name type="scientific">Dictyobacter vulcani</name>
    <dbReference type="NCBI Taxonomy" id="2607529"/>
    <lineage>
        <taxon>Bacteria</taxon>
        <taxon>Bacillati</taxon>
        <taxon>Chloroflexota</taxon>
        <taxon>Ktedonobacteria</taxon>
        <taxon>Ktedonobacterales</taxon>
        <taxon>Dictyobacteraceae</taxon>
        <taxon>Dictyobacter</taxon>
    </lineage>
</organism>
<reference evidence="7 8" key="1">
    <citation type="submission" date="2019-10" db="EMBL/GenBank/DDBJ databases">
        <title>Dictyobacter vulcani sp. nov., within the class Ktedonobacteria, isolated from soil of volcanic Mt. Zao.</title>
        <authorList>
            <person name="Zheng Y."/>
            <person name="Wang C.M."/>
            <person name="Sakai Y."/>
            <person name="Abe K."/>
            <person name="Yokota A."/>
            <person name="Yabe S."/>
        </authorList>
    </citation>
    <scope>NUCLEOTIDE SEQUENCE [LARGE SCALE GENOMIC DNA]</scope>
    <source>
        <strain evidence="7 8">W12</strain>
    </source>
</reference>
<comment type="catalytic activity">
    <reaction evidence="5">
        <text>a 2'-deoxyadenosine in DNA + S-adenosyl-L-methionine = an N(6)-methyl-2'-deoxyadenosine in DNA + S-adenosyl-L-homocysteine + H(+)</text>
        <dbReference type="Rhea" id="RHEA:15197"/>
        <dbReference type="Rhea" id="RHEA-COMP:12418"/>
        <dbReference type="Rhea" id="RHEA-COMP:12419"/>
        <dbReference type="ChEBI" id="CHEBI:15378"/>
        <dbReference type="ChEBI" id="CHEBI:57856"/>
        <dbReference type="ChEBI" id="CHEBI:59789"/>
        <dbReference type="ChEBI" id="CHEBI:90615"/>
        <dbReference type="ChEBI" id="CHEBI:90616"/>
        <dbReference type="EC" id="2.1.1.72"/>
    </reaction>
</comment>
<dbReference type="PROSITE" id="PS00092">
    <property type="entry name" value="N6_MTASE"/>
    <property type="match status" value="1"/>
</dbReference>
<keyword evidence="4" id="KW-0949">S-adenosyl-L-methionine</keyword>
<evidence type="ECO:0000256" key="2">
    <source>
        <dbReference type="ARBA" id="ARBA00022603"/>
    </source>
</evidence>
<protein>
    <recommendedName>
        <fullName evidence="1">site-specific DNA-methyltransferase (adenine-specific)</fullName>
        <ecNumber evidence="1">2.1.1.72</ecNumber>
    </recommendedName>
</protein>
<evidence type="ECO:0000256" key="3">
    <source>
        <dbReference type="ARBA" id="ARBA00022679"/>
    </source>
</evidence>
<evidence type="ECO:0000256" key="5">
    <source>
        <dbReference type="ARBA" id="ARBA00047942"/>
    </source>
</evidence>
<keyword evidence="2" id="KW-0489">Methyltransferase</keyword>
<keyword evidence="8" id="KW-1185">Reference proteome</keyword>
<dbReference type="Gene3D" id="3.40.50.150">
    <property type="entry name" value="Vaccinia Virus protein VP39"/>
    <property type="match status" value="1"/>
</dbReference>
<keyword evidence="3" id="KW-0808">Transferase</keyword>